<dbReference type="Gene3D" id="3.40.220.10">
    <property type="entry name" value="Leucine Aminopeptidase, subunit E, domain 1"/>
    <property type="match status" value="1"/>
</dbReference>
<comment type="similarity">
    <text evidence="1">Belongs to the peptidase M17 family.</text>
</comment>
<dbReference type="GO" id="GO:0070006">
    <property type="term" value="F:metalloaminopeptidase activity"/>
    <property type="evidence" value="ECO:0007669"/>
    <property type="project" value="InterPro"/>
</dbReference>
<dbReference type="OrthoDB" id="9809354at2"/>
<dbReference type="Pfam" id="PF21337">
    <property type="entry name" value="Peptidase_M17_N_1"/>
    <property type="match status" value="1"/>
</dbReference>
<evidence type="ECO:0000256" key="3">
    <source>
        <dbReference type="ARBA" id="ARBA00022670"/>
    </source>
</evidence>
<name>A0A2K1Q246_9GAMM</name>
<organism evidence="7 8">
    <name type="scientific">Solilutibacter silvestris</name>
    <dbReference type="NCBI Taxonomy" id="1645665"/>
    <lineage>
        <taxon>Bacteria</taxon>
        <taxon>Pseudomonadati</taxon>
        <taxon>Pseudomonadota</taxon>
        <taxon>Gammaproteobacteria</taxon>
        <taxon>Lysobacterales</taxon>
        <taxon>Lysobacteraceae</taxon>
        <taxon>Solilutibacter</taxon>
    </lineage>
</organism>
<keyword evidence="8" id="KW-1185">Reference proteome</keyword>
<dbReference type="Proteomes" id="UP000236220">
    <property type="component" value="Unassembled WGS sequence"/>
</dbReference>
<evidence type="ECO:0000256" key="5">
    <source>
        <dbReference type="ARBA" id="ARBA00023211"/>
    </source>
</evidence>
<evidence type="ECO:0000259" key="6">
    <source>
        <dbReference type="PROSITE" id="PS00631"/>
    </source>
</evidence>
<evidence type="ECO:0000313" key="8">
    <source>
        <dbReference type="Proteomes" id="UP000236220"/>
    </source>
</evidence>
<accession>A0A2K1Q246</accession>
<evidence type="ECO:0000256" key="2">
    <source>
        <dbReference type="ARBA" id="ARBA00022438"/>
    </source>
</evidence>
<dbReference type="Gene3D" id="3.40.630.10">
    <property type="entry name" value="Zn peptidases"/>
    <property type="match status" value="1"/>
</dbReference>
<dbReference type="InterPro" id="IPR000819">
    <property type="entry name" value="Peptidase_M17_C"/>
</dbReference>
<dbReference type="EMBL" id="NPZB01000001">
    <property type="protein sequence ID" value="PNS09128.1"/>
    <property type="molecule type" value="Genomic_DNA"/>
</dbReference>
<keyword evidence="2 7" id="KW-0031">Aminopeptidase</keyword>
<dbReference type="PRINTS" id="PR00481">
    <property type="entry name" value="LAMNOPPTDASE"/>
</dbReference>
<dbReference type="GO" id="GO:0006508">
    <property type="term" value="P:proteolysis"/>
    <property type="evidence" value="ECO:0007669"/>
    <property type="project" value="UniProtKB-KW"/>
</dbReference>
<dbReference type="PANTHER" id="PTHR11963:SF20">
    <property type="entry name" value="PEPTIDASE B"/>
    <property type="match status" value="1"/>
</dbReference>
<dbReference type="InterPro" id="IPR048816">
    <property type="entry name" value="Peptidase_M17_N_1"/>
</dbReference>
<feature type="domain" description="Cytosol aminopeptidase" evidence="6">
    <location>
        <begin position="309"/>
        <end position="316"/>
    </location>
</feature>
<dbReference type="CDD" id="cd00433">
    <property type="entry name" value="Peptidase_M17"/>
    <property type="match status" value="1"/>
</dbReference>
<dbReference type="PROSITE" id="PS00631">
    <property type="entry name" value="CYTOSOL_AP"/>
    <property type="match status" value="1"/>
</dbReference>
<dbReference type="RefSeq" id="WP_103074215.1">
    <property type="nucleotide sequence ID" value="NZ_NPZB01000001.1"/>
</dbReference>
<dbReference type="InterPro" id="IPR011356">
    <property type="entry name" value="Leucine_aapep/pepB"/>
</dbReference>
<keyword evidence="5" id="KW-0464">Manganese</keyword>
<evidence type="ECO:0000313" key="7">
    <source>
        <dbReference type="EMBL" id="PNS09128.1"/>
    </source>
</evidence>
<dbReference type="Pfam" id="PF00883">
    <property type="entry name" value="Peptidase_M17"/>
    <property type="match status" value="1"/>
</dbReference>
<protein>
    <submittedName>
        <fullName evidence="7">Leucyl aminopeptidase</fullName>
    </submittedName>
</protein>
<dbReference type="InterPro" id="IPR043472">
    <property type="entry name" value="Macro_dom-like"/>
</dbReference>
<proteinExistence type="inferred from homology"/>
<dbReference type="GO" id="GO:0005737">
    <property type="term" value="C:cytoplasm"/>
    <property type="evidence" value="ECO:0007669"/>
    <property type="project" value="InterPro"/>
</dbReference>
<sequence length="466" mass="49496">MTDSSAPSTPAIVTHSDNAKPLWCLTNETLPAWLATQPAQIKQWLDAQAFTATPGSALLLPDANGVSGAILGIGDAHDPYSYAHGPLALPVADWAPQGDFDEASRAALQLGWSLGAYRFDRYKAPLRAPARLLLADPDAVLSDVFAACCRVRDMVHTPSEHMGPDEIEAIAREIAAAQGARIDVKRGDELIAGNYPAIHAVGRASHRAPRIIELEWGDASAPHLAIVGKGVCFDTGGLNLKAGAGMRNMKKDMGGAAHAIALAELLMRRKVPLHITLLVPAVENAVGPNALRPGEIIATRKGASVEIDNTDAEGRLVLADALTRAAELQPALIVDFATLTGAARVALGPDLPALYANDDAVAQAWLQSGNEQRDPLWRMPLWQPYLRYLVSGIADIANASSTTMAGSVTAALFLQKFVPAEQRWAHVDVYSWNDSDRPGRPAGGEAQGLRAAFAMLKNAKIVSQLS</sequence>
<dbReference type="SUPFAM" id="SSF53187">
    <property type="entry name" value="Zn-dependent exopeptidases"/>
    <property type="match status" value="1"/>
</dbReference>
<evidence type="ECO:0000256" key="1">
    <source>
        <dbReference type="ARBA" id="ARBA00009528"/>
    </source>
</evidence>
<dbReference type="PANTHER" id="PTHR11963">
    <property type="entry name" value="LEUCINE AMINOPEPTIDASE-RELATED"/>
    <property type="match status" value="1"/>
</dbReference>
<keyword evidence="3" id="KW-0645">Protease</keyword>
<comment type="caution">
    <text evidence="7">The sequence shown here is derived from an EMBL/GenBank/DDBJ whole genome shotgun (WGS) entry which is preliminary data.</text>
</comment>
<reference evidence="7 8" key="1">
    <citation type="submission" date="2017-08" db="EMBL/GenBank/DDBJ databases">
        <title>Lysobacter sylvestris genome.</title>
        <authorList>
            <person name="Zhang D.-C."/>
            <person name="Albuquerque L."/>
            <person name="Franca L."/>
            <person name="Froufe H.J.C."/>
            <person name="Barroso C."/>
            <person name="Egas C."/>
            <person name="Da Costa M."/>
            <person name="Margesin R."/>
        </authorList>
    </citation>
    <scope>NUCLEOTIDE SEQUENCE [LARGE SCALE GENOMIC DNA]</scope>
    <source>
        <strain evidence="7 8">AM20-91</strain>
    </source>
</reference>
<keyword evidence="4" id="KW-0378">Hydrolase</keyword>
<dbReference type="AlphaFoldDB" id="A0A2K1Q246"/>
<gene>
    <name evidence="7" type="ORF">Lysil_0757</name>
</gene>
<evidence type="ECO:0000256" key="4">
    <source>
        <dbReference type="ARBA" id="ARBA00022801"/>
    </source>
</evidence>
<dbReference type="GO" id="GO:0030145">
    <property type="term" value="F:manganese ion binding"/>
    <property type="evidence" value="ECO:0007669"/>
    <property type="project" value="InterPro"/>
</dbReference>